<dbReference type="Pfam" id="PF00640">
    <property type="entry name" value="PID"/>
    <property type="match status" value="1"/>
</dbReference>
<evidence type="ECO:0000259" key="5">
    <source>
        <dbReference type="PROSITE" id="PS50086"/>
    </source>
</evidence>
<feature type="compositionally biased region" description="Polar residues" evidence="4">
    <location>
        <begin position="165"/>
        <end position="189"/>
    </location>
</feature>
<dbReference type="FunFam" id="2.30.29.30:FF:000394">
    <property type="entry name" value="Uncharacterized protein, isoform B"/>
    <property type="match status" value="1"/>
</dbReference>
<feature type="compositionally biased region" description="Polar residues" evidence="4">
    <location>
        <begin position="21"/>
        <end position="33"/>
    </location>
</feature>
<dbReference type="Pfam" id="PF00566">
    <property type="entry name" value="RabGAP-TBC"/>
    <property type="match status" value="1"/>
</dbReference>
<dbReference type="InterPro" id="IPR021785">
    <property type="entry name" value="DUF3350"/>
</dbReference>
<feature type="compositionally biased region" description="Basic and acidic residues" evidence="4">
    <location>
        <begin position="1"/>
        <end position="12"/>
    </location>
</feature>
<keyword evidence="3" id="KW-0175">Coiled coil</keyword>
<keyword evidence="1" id="KW-0343">GTPase activation</keyword>
<dbReference type="FunFam" id="1.10.10.2750:FF:000002">
    <property type="entry name" value="TBC1 domain family member 4"/>
    <property type="match status" value="1"/>
</dbReference>
<reference evidence="6" key="1">
    <citation type="journal article" date="2015" name="Insect Biochem. Mol. Biol.">
        <title>An insight into the sialome of the horse fly, Tabanus bromius.</title>
        <authorList>
            <person name="Ribeiro J.M."/>
            <person name="Kazimirova M."/>
            <person name="Takac P."/>
            <person name="Andersen J.F."/>
            <person name="Francischetti I.M."/>
        </authorList>
    </citation>
    <scope>NUCLEOTIDE SEQUENCE</scope>
</reference>
<accession>A0A0K8TQP5</accession>
<dbReference type="SMART" id="SM00462">
    <property type="entry name" value="PTB"/>
    <property type="match status" value="1"/>
</dbReference>
<evidence type="ECO:0000256" key="2">
    <source>
        <dbReference type="ARBA" id="ARBA00022553"/>
    </source>
</evidence>
<feature type="region of interest" description="Disordered" evidence="4">
    <location>
        <begin position="165"/>
        <end position="236"/>
    </location>
</feature>
<feature type="region of interest" description="Disordered" evidence="4">
    <location>
        <begin position="1199"/>
        <end position="1226"/>
    </location>
</feature>
<dbReference type="Gene3D" id="2.30.29.30">
    <property type="entry name" value="Pleckstrin-homology domain (PH domain)/Phosphotyrosine-binding domain (PTB)"/>
    <property type="match status" value="1"/>
</dbReference>
<dbReference type="CDD" id="cd01269">
    <property type="entry name" value="PTB_TBC1D1_like"/>
    <property type="match status" value="1"/>
</dbReference>
<keyword evidence="2" id="KW-0597">Phosphoprotein</keyword>
<evidence type="ECO:0000256" key="4">
    <source>
        <dbReference type="SAM" id="MobiDB-lite"/>
    </source>
</evidence>
<dbReference type="FunFam" id="1.10.472.80:FF:000043">
    <property type="entry name" value="Pollux, isoform A"/>
    <property type="match status" value="1"/>
</dbReference>
<feature type="compositionally biased region" description="Polar residues" evidence="4">
    <location>
        <begin position="527"/>
        <end position="539"/>
    </location>
</feature>
<feature type="coiled-coil region" evidence="3">
    <location>
        <begin position="617"/>
        <end position="649"/>
    </location>
</feature>
<dbReference type="InterPro" id="IPR035969">
    <property type="entry name" value="Rab-GAP_TBC_sf"/>
</dbReference>
<dbReference type="PANTHER" id="PTHR47219:SF16">
    <property type="entry name" value="GTPASE ACTIVATING PROTEIN"/>
    <property type="match status" value="1"/>
</dbReference>
<dbReference type="InterPro" id="IPR006020">
    <property type="entry name" value="PTB/PI_dom"/>
</dbReference>
<proteinExistence type="evidence at transcript level"/>
<evidence type="ECO:0000256" key="1">
    <source>
        <dbReference type="ARBA" id="ARBA00022468"/>
    </source>
</evidence>
<feature type="domain" description="Rab-GAP TBC" evidence="5">
    <location>
        <begin position="691"/>
        <end position="887"/>
    </location>
</feature>
<feature type="compositionally biased region" description="Basic and acidic residues" evidence="4">
    <location>
        <begin position="191"/>
        <end position="217"/>
    </location>
</feature>
<feature type="compositionally biased region" description="Low complexity" evidence="4">
    <location>
        <begin position="1211"/>
        <end position="1226"/>
    </location>
</feature>
<dbReference type="SMART" id="SM00164">
    <property type="entry name" value="TBC"/>
    <property type="match status" value="1"/>
</dbReference>
<dbReference type="PROSITE" id="PS50086">
    <property type="entry name" value="TBC_RABGAP"/>
    <property type="match status" value="1"/>
</dbReference>
<dbReference type="GO" id="GO:0005096">
    <property type="term" value="F:GTPase activator activity"/>
    <property type="evidence" value="ECO:0007669"/>
    <property type="project" value="UniProtKB-KW"/>
</dbReference>
<dbReference type="Gene3D" id="1.10.10.2750">
    <property type="match status" value="1"/>
</dbReference>
<feature type="region of interest" description="Disordered" evidence="4">
    <location>
        <begin position="1"/>
        <end position="33"/>
    </location>
</feature>
<evidence type="ECO:0000256" key="3">
    <source>
        <dbReference type="SAM" id="Coils"/>
    </source>
</evidence>
<evidence type="ECO:0000313" key="6">
    <source>
        <dbReference type="EMBL" id="JAI16682.1"/>
    </source>
</evidence>
<dbReference type="InterPro" id="IPR000195">
    <property type="entry name" value="Rab-GAP-TBC_dom"/>
</dbReference>
<dbReference type="Gene3D" id="1.10.8.270">
    <property type="entry name" value="putative rabgap domain of human tbc1 domain family member 14 like domains"/>
    <property type="match status" value="1"/>
</dbReference>
<dbReference type="SUPFAM" id="SSF47923">
    <property type="entry name" value="Ypt/Rab-GAP domain of gyp1p"/>
    <property type="match status" value="2"/>
</dbReference>
<name>A0A0K8TQP5_TABBR</name>
<dbReference type="Gene3D" id="1.10.472.80">
    <property type="entry name" value="Ypt/Rab-GAP domain of gyp1p, domain 3"/>
    <property type="match status" value="1"/>
</dbReference>
<dbReference type="EMBL" id="GDAI01000921">
    <property type="protein sequence ID" value="JAI16682.1"/>
    <property type="molecule type" value="mRNA"/>
</dbReference>
<dbReference type="AlphaFoldDB" id="A0A0K8TQP5"/>
<sequence length="1226" mass="139099">MTELMHQMRDPVHTLGGSVGSIPQSFVPSSNNGTDLSLQKALKGSGIHTTPATNLKLAEAIRNAQHDASPNLISSKMSASKSYTHGLSSSAGTVNVPTSNSVSASLSLLSDISPNHSHFFEVMYVGKIRVSHKRVPFTFIDDALPKFKAYDAQRRSLLAGMTKSSLENVNGSSESIPSTASNEIQTPIITETDKDCSEGGEDKSESDNIDKENGKIDEESEETESVNETTELQKRPKKLLRGTSQIVLPVNKNIPKLRDRSASIGSIPLVEQNRTMVFLVGRSDLRLISPDRKQVLLYKDFKDVASCAQGHKNADHFGIICREANNEGYIGYVFKCQSDHVADDIVAAISQAFVTCSEQKNKEKSQIFSCEHCPMLWYHKLCSDIEGLSEKKTQALIFRRIEMLSDDEQDIIWAKYYGAEKMTSHSLAEQNQFLMMLLRAHCECRQQRHVHDTAENRSEFLNQYLGGSTIFMKAKRSLTSSFDHLLKRKGSKDDFGHNVRDMQIKECTSEGSGSGGEGPPEHAFRPRSNTLGSSPSKPNAEQLKSPMMDIFIKVGNSPKDDANHQGSWRQAILNRVVTPSKNFENAAEAEYLSPLRLSQPQKGKRTKEELRELWRTAIRQTILLNRMEKENARLQARQNENEIKKIKLDYDDISPCDKLAAERWEMIMDRDSVKISNKRDPKVLLQAIRNGVPRSKRGEVWSFLAEQHSMNTAPVDTKKFPNFNTPYNILLKNLTEHQHAIFIDLGRTFPNHKYYKAALGIGQLSLFNLLKAYSILDPELGYCQGLGFICGILLLHCEEEEAFQLLKHLMFRRQMRTKYLPDMKKFQLQLYQLSRLVKDYIPELYDWLDKNDVSPTLYAAPWILTVFSSQFPLGFVARVFDLLFLESSEVIFKVAISLLSVHKDELLARDNFEDIMDYLKTVVPKVDLDNMNKIMKEVFSLDISKQLSEYQVEYNVLQEEITTTNHHLESLKRERQRNQHLETQLQFAQSSIAQLEKTRTSQQQQITTLQSQVQTLELTIQTLGRFVGHLVDRNHEIDLPSDIRRIIQQVDEIEKQRKKPIFVERKIAKSISMNSQLGFPLKALEEVTEKENEGSPIKKKTPFFEHTYEQIRQQRSSQRPNRLIDSIESKMAKIDGDRHLPSTKSPSEIDSGIGTPMSPPEHSYSLKSPEPITEEEMHPLSMCGDVNFKFNGTTQLKSIKPAHARPVNLSTRTTTTGEGTTKNGRS</sequence>
<dbReference type="InterPro" id="IPR011993">
    <property type="entry name" value="PH-like_dom_sf"/>
</dbReference>
<dbReference type="Pfam" id="PF11830">
    <property type="entry name" value="DUF3350"/>
    <property type="match status" value="1"/>
</dbReference>
<feature type="coiled-coil region" evidence="3">
    <location>
        <begin position="954"/>
        <end position="1012"/>
    </location>
</feature>
<dbReference type="InterPro" id="IPR050302">
    <property type="entry name" value="Rab_GAP_TBC_domain"/>
</dbReference>
<feature type="region of interest" description="Disordered" evidence="4">
    <location>
        <begin position="507"/>
        <end position="542"/>
    </location>
</feature>
<organism evidence="6">
    <name type="scientific">Tabanus bromius</name>
    <name type="common">Band-eyed brown horse fly</name>
    <dbReference type="NCBI Taxonomy" id="304241"/>
    <lineage>
        <taxon>Eukaryota</taxon>
        <taxon>Metazoa</taxon>
        <taxon>Ecdysozoa</taxon>
        <taxon>Arthropoda</taxon>
        <taxon>Hexapoda</taxon>
        <taxon>Insecta</taxon>
        <taxon>Pterygota</taxon>
        <taxon>Neoptera</taxon>
        <taxon>Endopterygota</taxon>
        <taxon>Diptera</taxon>
        <taxon>Brachycera</taxon>
        <taxon>Tabanomorpha</taxon>
        <taxon>Tabanoidea</taxon>
        <taxon>Tabanidae</taxon>
        <taxon>Tabanus</taxon>
    </lineage>
</organism>
<dbReference type="PANTHER" id="PTHR47219">
    <property type="entry name" value="RAB GTPASE-ACTIVATING PROTEIN 1-LIKE"/>
    <property type="match status" value="1"/>
</dbReference>
<dbReference type="FunFam" id="1.10.8.270:FF:000001">
    <property type="entry name" value="TBC1 domain family member 1"/>
    <property type="match status" value="1"/>
</dbReference>
<feature type="region of interest" description="Disordered" evidence="4">
    <location>
        <begin position="1136"/>
        <end position="1168"/>
    </location>
</feature>
<protein>
    <recommendedName>
        <fullName evidence="5">Rab-GAP TBC domain-containing protein</fullName>
    </recommendedName>
</protein>
<dbReference type="SUPFAM" id="SSF50729">
    <property type="entry name" value="PH domain-like"/>
    <property type="match status" value="1"/>
</dbReference>